<dbReference type="PANTHER" id="PTHR33840:SF1">
    <property type="entry name" value="TLE1 PHOSPHOLIPASE DOMAIN-CONTAINING PROTEIN"/>
    <property type="match status" value="1"/>
</dbReference>
<dbReference type="InterPro" id="IPR029058">
    <property type="entry name" value="AB_hydrolase_fold"/>
</dbReference>
<proteinExistence type="predicted"/>
<feature type="domain" description="T6SS Phospholipase effector Tle1-like catalytic" evidence="1">
    <location>
        <begin position="156"/>
        <end position="232"/>
    </location>
</feature>
<dbReference type="SUPFAM" id="SSF53474">
    <property type="entry name" value="alpha/beta-Hydrolases"/>
    <property type="match status" value="1"/>
</dbReference>
<keyword evidence="3" id="KW-1185">Reference proteome</keyword>
<dbReference type="InterPro" id="IPR018712">
    <property type="entry name" value="Tle1-like_cat"/>
</dbReference>
<protein>
    <recommendedName>
        <fullName evidence="1">T6SS Phospholipase effector Tle1-like catalytic domain-containing protein</fullName>
    </recommendedName>
</protein>
<reference evidence="4" key="3">
    <citation type="submission" date="2025-04" db="UniProtKB">
        <authorList>
            <consortium name="RefSeq"/>
        </authorList>
    </citation>
    <scope>IDENTIFICATION</scope>
    <source>
        <strain evidence="4">CBS 304.34</strain>
    </source>
</reference>
<reference evidence="2 4" key="1">
    <citation type="journal article" date="2020" name="Stud. Mycol.">
        <title>101 Dothideomycetes genomes: a test case for predicting lifestyles and emergence of pathogens.</title>
        <authorList>
            <person name="Haridas S."/>
            <person name="Albert R."/>
            <person name="Binder M."/>
            <person name="Bloem J."/>
            <person name="Labutti K."/>
            <person name="Salamov A."/>
            <person name="Andreopoulos B."/>
            <person name="Baker S."/>
            <person name="Barry K."/>
            <person name="Bills G."/>
            <person name="Bluhm B."/>
            <person name="Cannon C."/>
            <person name="Castanera R."/>
            <person name="Culley D."/>
            <person name="Daum C."/>
            <person name="Ezra D."/>
            <person name="Gonzalez J."/>
            <person name="Henrissat B."/>
            <person name="Kuo A."/>
            <person name="Liang C."/>
            <person name="Lipzen A."/>
            <person name="Lutzoni F."/>
            <person name="Magnuson J."/>
            <person name="Mondo S."/>
            <person name="Nolan M."/>
            <person name="Ohm R."/>
            <person name="Pangilinan J."/>
            <person name="Park H.-J."/>
            <person name="Ramirez L."/>
            <person name="Alfaro M."/>
            <person name="Sun H."/>
            <person name="Tritt A."/>
            <person name="Yoshinaga Y."/>
            <person name="Zwiers L.-H."/>
            <person name="Turgeon B."/>
            <person name="Goodwin S."/>
            <person name="Spatafora J."/>
            <person name="Crous P."/>
            <person name="Grigoriev I."/>
        </authorList>
    </citation>
    <scope>NUCLEOTIDE SEQUENCE</scope>
    <source>
        <strain evidence="2 4">CBS 304.34</strain>
    </source>
</reference>
<gene>
    <name evidence="2 4" type="ORF">BDZ99DRAFT_397998</name>
</gene>
<accession>A0A6A6Y9C4</accession>
<reference evidence="4" key="2">
    <citation type="submission" date="2020-04" db="EMBL/GenBank/DDBJ databases">
        <authorList>
            <consortium name="NCBI Genome Project"/>
        </authorList>
    </citation>
    <scope>NUCLEOTIDE SEQUENCE</scope>
    <source>
        <strain evidence="4">CBS 304.34</strain>
    </source>
</reference>
<dbReference type="Proteomes" id="UP000504636">
    <property type="component" value="Unplaced"/>
</dbReference>
<feature type="domain" description="T6SS Phospholipase effector Tle1-like catalytic" evidence="1">
    <location>
        <begin position="10"/>
        <end position="146"/>
    </location>
</feature>
<dbReference type="GeneID" id="54456968"/>
<name>A0A6A6Y9C4_9PEZI</name>
<dbReference type="EMBL" id="MU003713">
    <property type="protein sequence ID" value="KAF2804427.1"/>
    <property type="molecule type" value="Genomic_DNA"/>
</dbReference>
<dbReference type="PANTHER" id="PTHR33840">
    <property type="match status" value="1"/>
</dbReference>
<dbReference type="Pfam" id="PF09994">
    <property type="entry name" value="T6SS_Tle1-like_cat"/>
    <property type="match status" value="2"/>
</dbReference>
<evidence type="ECO:0000313" key="3">
    <source>
        <dbReference type="Proteomes" id="UP000504636"/>
    </source>
</evidence>
<evidence type="ECO:0000259" key="1">
    <source>
        <dbReference type="Pfam" id="PF09994"/>
    </source>
</evidence>
<dbReference type="RefSeq" id="XP_033571391.1">
    <property type="nucleotide sequence ID" value="XM_033716075.1"/>
</dbReference>
<dbReference type="AlphaFoldDB" id="A0A6A6Y9C4"/>
<sequence length="298" mass="33885">MSSENTTQGKRLIICCDGTSNDSEDEALTNVARISRCIDNTTHGDFVQITLYMRGIGTGTSRWANWRDQIVGRGIDYDIREAYKFICTNYSDTRDEIVLIGFSRGAFTVRAVAKIINDIGLLRSTGLRFLGELYSLWEKQPKGGEEMPAHVAQPEFKKLSFVNSEEIWPNVKRAIQALALDEDRRHFKPLLWKPKEGHQLEQYWFRGTHSDVGGGNKDATLANITLVWMISQLKGDVNFNENAVRALIMEDSVSRTRSNPSLLNGLEKLEITIRMPRKTLQKNSGKLRSPIRLFFTKI</sequence>
<organism evidence="2">
    <name type="scientific">Mytilinidion resinicola</name>
    <dbReference type="NCBI Taxonomy" id="574789"/>
    <lineage>
        <taxon>Eukaryota</taxon>
        <taxon>Fungi</taxon>
        <taxon>Dikarya</taxon>
        <taxon>Ascomycota</taxon>
        <taxon>Pezizomycotina</taxon>
        <taxon>Dothideomycetes</taxon>
        <taxon>Pleosporomycetidae</taxon>
        <taxon>Mytilinidiales</taxon>
        <taxon>Mytilinidiaceae</taxon>
        <taxon>Mytilinidion</taxon>
    </lineage>
</organism>
<evidence type="ECO:0000313" key="4">
    <source>
        <dbReference type="RefSeq" id="XP_033571391.1"/>
    </source>
</evidence>
<evidence type="ECO:0000313" key="2">
    <source>
        <dbReference type="EMBL" id="KAF2804427.1"/>
    </source>
</evidence>
<dbReference type="OrthoDB" id="3162439at2759"/>